<dbReference type="InterPro" id="IPR005331">
    <property type="entry name" value="Sulfotransferase"/>
</dbReference>
<keyword evidence="1" id="KW-0812">Transmembrane</keyword>
<dbReference type="SUPFAM" id="SSF52540">
    <property type="entry name" value="P-loop containing nucleoside triphosphate hydrolases"/>
    <property type="match status" value="1"/>
</dbReference>
<dbReference type="Pfam" id="PF03567">
    <property type="entry name" value="Sulfotransfer_2"/>
    <property type="match status" value="1"/>
</dbReference>
<dbReference type="Proteomes" id="UP001642484">
    <property type="component" value="Unassembled WGS sequence"/>
</dbReference>
<protein>
    <recommendedName>
        <fullName evidence="4">Sulfotransferase</fullName>
    </recommendedName>
</protein>
<keyword evidence="1" id="KW-1133">Transmembrane helix</keyword>
<accession>A0ABP0L213</accession>
<name>A0ABP0L213_9DINO</name>
<evidence type="ECO:0000313" key="3">
    <source>
        <dbReference type="Proteomes" id="UP001642484"/>
    </source>
</evidence>
<keyword evidence="1" id="KW-0472">Membrane</keyword>
<evidence type="ECO:0008006" key="4">
    <source>
        <dbReference type="Google" id="ProtNLM"/>
    </source>
</evidence>
<organism evidence="2 3">
    <name type="scientific">Durusdinium trenchii</name>
    <dbReference type="NCBI Taxonomy" id="1381693"/>
    <lineage>
        <taxon>Eukaryota</taxon>
        <taxon>Sar</taxon>
        <taxon>Alveolata</taxon>
        <taxon>Dinophyceae</taxon>
        <taxon>Suessiales</taxon>
        <taxon>Symbiodiniaceae</taxon>
        <taxon>Durusdinium</taxon>
    </lineage>
</organism>
<sequence length="302" mass="35071">MWNWCAKSSLSLGVYMCGTCMEGTLAVMFSALTAGSLFHALRGKARTFGQHMEQRNDFLNLTKETMLFAKNHTNATRRCLKFIHIPKNAGSAIENLGYHLKYAWGLHDHSLHCLNASECSQTVPVRRLCCWPNNVTACSVWHYPPRMDEELTQNYANCSTFCVVRDPLRRFVSEYFYISKQRHTPGPLCNQRTFEEYANATLQRLMIDPWIDDCHHVPQAYYLSSRTGRRSCDHIIRYEHMQEELSKVLKFYGEVDLKRTKLPAGVNSVRGRCKMENLSVSEHLQQRLRDFFHLDYQWGLGS</sequence>
<gene>
    <name evidence="2" type="ORF">CCMP2556_LOCUS18746</name>
</gene>
<dbReference type="EMBL" id="CAXAMN010010779">
    <property type="protein sequence ID" value="CAK9032644.1"/>
    <property type="molecule type" value="Genomic_DNA"/>
</dbReference>
<dbReference type="InterPro" id="IPR027417">
    <property type="entry name" value="P-loop_NTPase"/>
</dbReference>
<evidence type="ECO:0000313" key="2">
    <source>
        <dbReference type="EMBL" id="CAK9032644.1"/>
    </source>
</evidence>
<feature type="transmembrane region" description="Helical" evidence="1">
    <location>
        <begin position="12"/>
        <end position="38"/>
    </location>
</feature>
<keyword evidence="3" id="KW-1185">Reference proteome</keyword>
<proteinExistence type="predicted"/>
<dbReference type="Gene3D" id="3.40.50.300">
    <property type="entry name" value="P-loop containing nucleotide triphosphate hydrolases"/>
    <property type="match status" value="1"/>
</dbReference>
<comment type="caution">
    <text evidence="2">The sequence shown here is derived from an EMBL/GenBank/DDBJ whole genome shotgun (WGS) entry which is preliminary data.</text>
</comment>
<evidence type="ECO:0000256" key="1">
    <source>
        <dbReference type="SAM" id="Phobius"/>
    </source>
</evidence>
<reference evidence="2 3" key="1">
    <citation type="submission" date="2024-02" db="EMBL/GenBank/DDBJ databases">
        <authorList>
            <person name="Chen Y."/>
            <person name="Shah S."/>
            <person name="Dougan E. K."/>
            <person name="Thang M."/>
            <person name="Chan C."/>
        </authorList>
    </citation>
    <scope>NUCLEOTIDE SEQUENCE [LARGE SCALE GENOMIC DNA]</scope>
</reference>